<evidence type="ECO:0000256" key="24">
    <source>
        <dbReference type="ARBA" id="ARBA00044770"/>
    </source>
</evidence>
<evidence type="ECO:0000256" key="13">
    <source>
        <dbReference type="ARBA" id="ARBA00022692"/>
    </source>
</evidence>
<dbReference type="Gene3D" id="1.10.3810.10">
    <property type="entry name" value="Biosynthetic peptidoglycan transglycosylase-like"/>
    <property type="match status" value="1"/>
</dbReference>
<evidence type="ECO:0000256" key="20">
    <source>
        <dbReference type="ARBA" id="ARBA00023251"/>
    </source>
</evidence>
<dbReference type="EC" id="2.4.99.28" evidence="24"/>
<feature type="domain" description="Penicillin-binding protein OB-like" evidence="30">
    <location>
        <begin position="361"/>
        <end position="479"/>
    </location>
</feature>
<evidence type="ECO:0000256" key="11">
    <source>
        <dbReference type="ARBA" id="ARBA00022676"/>
    </source>
</evidence>
<dbReference type="HOGENOM" id="CLU_006354_2_4_5"/>
<comment type="pathway">
    <text evidence="26">Glycan biosynthesis.</text>
</comment>
<dbReference type="SUPFAM" id="SSF56601">
    <property type="entry name" value="beta-lactamase/transpeptidase-like"/>
    <property type="match status" value="1"/>
</dbReference>
<keyword evidence="17" id="KW-0573">Peptidoglycan synthesis</keyword>
<evidence type="ECO:0000256" key="25">
    <source>
        <dbReference type="ARBA" id="ARBA00049902"/>
    </source>
</evidence>
<dbReference type="RefSeq" id="WP_013045903.1">
    <property type="nucleotide sequence ID" value="NC_014010.1"/>
</dbReference>
<keyword evidence="20" id="KW-0046">Antibiotic resistance</keyword>
<dbReference type="GO" id="GO:0046677">
    <property type="term" value="P:response to antibiotic"/>
    <property type="evidence" value="ECO:0007669"/>
    <property type="project" value="UniProtKB-KW"/>
</dbReference>
<evidence type="ECO:0000256" key="6">
    <source>
        <dbReference type="ARBA" id="ARBA00018638"/>
    </source>
</evidence>
<evidence type="ECO:0000256" key="18">
    <source>
        <dbReference type="ARBA" id="ARBA00022989"/>
    </source>
</evidence>
<dbReference type="InterPro" id="IPR031376">
    <property type="entry name" value="PCB_OB"/>
</dbReference>
<feature type="domain" description="Glycosyl transferase family 51" evidence="29">
    <location>
        <begin position="96"/>
        <end position="274"/>
    </location>
</feature>
<keyword evidence="13 27" id="KW-0812">Transmembrane</keyword>
<dbReference type="GO" id="GO:0008955">
    <property type="term" value="F:peptidoglycan glycosyltransferase activity"/>
    <property type="evidence" value="ECO:0007669"/>
    <property type="project" value="UniProtKB-EC"/>
</dbReference>
<dbReference type="Pfam" id="PF00912">
    <property type="entry name" value="Transgly"/>
    <property type="match status" value="1"/>
</dbReference>
<reference evidence="31 32" key="1">
    <citation type="journal article" date="2010" name="J. Bacteriol.">
        <title>Complete genome sequence of "Candidatus Puniceispirillum marinum" IMCC1322, a representative of the SAR116 clade in the Alphaproteobacteria.</title>
        <authorList>
            <person name="Oh H.M."/>
            <person name="Kwon K.K."/>
            <person name="Kang I."/>
            <person name="Kang S.G."/>
            <person name="Lee J.H."/>
            <person name="Kim S.J."/>
            <person name="Cho J.C."/>
        </authorList>
    </citation>
    <scope>NUCLEOTIDE SEQUENCE [LARGE SCALE GENOMIC DNA]</scope>
    <source>
        <strain evidence="31 32">IMCC1322</strain>
    </source>
</reference>
<evidence type="ECO:0000256" key="7">
    <source>
        <dbReference type="ARBA" id="ARBA00022475"/>
    </source>
</evidence>
<evidence type="ECO:0000256" key="22">
    <source>
        <dbReference type="ARBA" id="ARBA00023316"/>
    </source>
</evidence>
<evidence type="ECO:0000259" key="28">
    <source>
        <dbReference type="Pfam" id="PF00905"/>
    </source>
</evidence>
<keyword evidence="8" id="KW-0997">Cell inner membrane</keyword>
<comment type="catalytic activity">
    <reaction evidence="25">
        <text>[GlcNAc-(1-&gt;4)-Mur2Ac(oyl-L-Ala-gamma-D-Glu-L-Lys-D-Ala-D-Ala)](n)-di-trans,octa-cis-undecaprenyl diphosphate + beta-D-GlcNAc-(1-&gt;4)-Mur2Ac(oyl-L-Ala-gamma-D-Glu-L-Lys-D-Ala-D-Ala)-di-trans,octa-cis-undecaprenyl diphosphate = [GlcNAc-(1-&gt;4)-Mur2Ac(oyl-L-Ala-gamma-D-Glu-L-Lys-D-Ala-D-Ala)](n+1)-di-trans,octa-cis-undecaprenyl diphosphate + di-trans,octa-cis-undecaprenyl diphosphate + H(+)</text>
        <dbReference type="Rhea" id="RHEA:23708"/>
        <dbReference type="Rhea" id="RHEA-COMP:9602"/>
        <dbReference type="Rhea" id="RHEA-COMP:9603"/>
        <dbReference type="ChEBI" id="CHEBI:15378"/>
        <dbReference type="ChEBI" id="CHEBI:58405"/>
        <dbReference type="ChEBI" id="CHEBI:60033"/>
        <dbReference type="ChEBI" id="CHEBI:78435"/>
        <dbReference type="EC" id="2.4.99.28"/>
    </reaction>
</comment>
<dbReference type="PANTHER" id="PTHR32282:SF27">
    <property type="entry name" value="PENICILLIN-BINDING PROTEIN 1A"/>
    <property type="match status" value="1"/>
</dbReference>
<evidence type="ECO:0000256" key="8">
    <source>
        <dbReference type="ARBA" id="ARBA00022519"/>
    </source>
</evidence>
<dbReference type="GO" id="GO:0009002">
    <property type="term" value="F:serine-type D-Ala-D-Ala carboxypeptidase activity"/>
    <property type="evidence" value="ECO:0007669"/>
    <property type="project" value="UniProtKB-EC"/>
</dbReference>
<dbReference type="InterPro" id="IPR001264">
    <property type="entry name" value="Glyco_trans_51"/>
</dbReference>
<dbReference type="STRING" id="488538.SAR116_1031"/>
<gene>
    <name evidence="31" type="ordered locus">SAR116_1031</name>
</gene>
<keyword evidence="22" id="KW-0961">Cell wall biogenesis/degradation</keyword>
<dbReference type="InterPro" id="IPR050396">
    <property type="entry name" value="Glycosyltr_51/Transpeptidase"/>
</dbReference>
<dbReference type="AlphaFoldDB" id="D5BSM7"/>
<keyword evidence="32" id="KW-1185">Reference proteome</keyword>
<keyword evidence="14 31" id="KW-0378">Hydrolase</keyword>
<dbReference type="NCBIfam" id="TIGR02074">
    <property type="entry name" value="PBP_1a_fam"/>
    <property type="match status" value="1"/>
</dbReference>
<keyword evidence="18 27" id="KW-1133">Transmembrane helix</keyword>
<dbReference type="UniPathway" id="UPA00219"/>
<evidence type="ECO:0000256" key="1">
    <source>
        <dbReference type="ARBA" id="ARBA00004249"/>
    </source>
</evidence>
<dbReference type="GO" id="GO:0009252">
    <property type="term" value="P:peptidoglycan biosynthetic process"/>
    <property type="evidence" value="ECO:0007669"/>
    <property type="project" value="UniProtKB-UniPathway"/>
</dbReference>
<dbReference type="CAZy" id="GT51">
    <property type="family name" value="Glycosyltransferase Family 51"/>
</dbReference>
<dbReference type="InterPro" id="IPR012338">
    <property type="entry name" value="Beta-lactam/transpept-like"/>
</dbReference>
<dbReference type="Proteomes" id="UP000007460">
    <property type="component" value="Chromosome"/>
</dbReference>
<evidence type="ECO:0000256" key="16">
    <source>
        <dbReference type="ARBA" id="ARBA00022968"/>
    </source>
</evidence>
<evidence type="ECO:0000256" key="9">
    <source>
        <dbReference type="ARBA" id="ARBA00022645"/>
    </source>
</evidence>
<keyword evidence="7" id="KW-1003">Cell membrane</keyword>
<evidence type="ECO:0000256" key="4">
    <source>
        <dbReference type="ARBA" id="ARBA00007739"/>
    </source>
</evidence>
<evidence type="ECO:0000313" key="31">
    <source>
        <dbReference type="EMBL" id="ADE39274.1"/>
    </source>
</evidence>
<dbReference type="GO" id="GO:0006508">
    <property type="term" value="P:proteolysis"/>
    <property type="evidence" value="ECO:0007669"/>
    <property type="project" value="UniProtKB-KW"/>
</dbReference>
<dbReference type="InterPro" id="IPR023346">
    <property type="entry name" value="Lysozyme-like_dom_sf"/>
</dbReference>
<evidence type="ECO:0000256" key="5">
    <source>
        <dbReference type="ARBA" id="ARBA00012448"/>
    </source>
</evidence>
<evidence type="ECO:0000256" key="26">
    <source>
        <dbReference type="ARBA" id="ARBA00060592"/>
    </source>
</evidence>
<keyword evidence="21" id="KW-0511">Multifunctional enzyme</keyword>
<dbReference type="Gene3D" id="2.40.50.140">
    <property type="entry name" value="Nucleic acid-binding proteins"/>
    <property type="match status" value="1"/>
</dbReference>
<evidence type="ECO:0000259" key="29">
    <source>
        <dbReference type="Pfam" id="PF00912"/>
    </source>
</evidence>
<dbReference type="SUPFAM" id="SSF53955">
    <property type="entry name" value="Lysozyme-like"/>
    <property type="match status" value="1"/>
</dbReference>
<dbReference type="GO" id="GO:0005886">
    <property type="term" value="C:plasma membrane"/>
    <property type="evidence" value="ECO:0007669"/>
    <property type="project" value="UniProtKB-SubCell"/>
</dbReference>
<evidence type="ECO:0000256" key="10">
    <source>
        <dbReference type="ARBA" id="ARBA00022670"/>
    </source>
</evidence>
<dbReference type="InterPro" id="IPR012340">
    <property type="entry name" value="NA-bd_OB-fold"/>
</dbReference>
<evidence type="ECO:0000256" key="21">
    <source>
        <dbReference type="ARBA" id="ARBA00023268"/>
    </source>
</evidence>
<dbReference type="GO" id="GO:0008360">
    <property type="term" value="P:regulation of cell shape"/>
    <property type="evidence" value="ECO:0007669"/>
    <property type="project" value="UniProtKB-KW"/>
</dbReference>
<accession>D5BSM7</accession>
<keyword evidence="12 31" id="KW-0808">Transferase</keyword>
<dbReference type="Gene3D" id="3.40.710.10">
    <property type="entry name" value="DD-peptidase/beta-lactamase superfamily"/>
    <property type="match status" value="2"/>
</dbReference>
<keyword evidence="15" id="KW-0133">Cell shape</keyword>
<keyword evidence="10" id="KW-0645">Protease</keyword>
<dbReference type="GO" id="GO:0071555">
    <property type="term" value="P:cell wall organization"/>
    <property type="evidence" value="ECO:0007669"/>
    <property type="project" value="UniProtKB-KW"/>
</dbReference>
<keyword evidence="11 31" id="KW-0328">Glycosyltransferase</keyword>
<comment type="pathway">
    <text evidence="2">Cell wall biogenesis; peptidoglycan biosynthesis.</text>
</comment>
<evidence type="ECO:0000256" key="23">
    <source>
        <dbReference type="ARBA" id="ARBA00034000"/>
    </source>
</evidence>
<evidence type="ECO:0000256" key="17">
    <source>
        <dbReference type="ARBA" id="ARBA00022984"/>
    </source>
</evidence>
<evidence type="ECO:0000313" key="32">
    <source>
        <dbReference type="Proteomes" id="UP000007460"/>
    </source>
</evidence>
<dbReference type="GO" id="GO:0008658">
    <property type="term" value="F:penicillin binding"/>
    <property type="evidence" value="ECO:0007669"/>
    <property type="project" value="InterPro"/>
</dbReference>
<dbReference type="eggNOG" id="COG5009">
    <property type="taxonomic scope" value="Bacteria"/>
</dbReference>
<comment type="similarity">
    <text evidence="3">In the C-terminal section; belongs to the transpeptidase family.</text>
</comment>
<dbReference type="KEGG" id="apb:SAR116_1031"/>
<feature type="transmembrane region" description="Helical" evidence="27">
    <location>
        <begin position="44"/>
        <end position="68"/>
    </location>
</feature>
<evidence type="ECO:0000256" key="3">
    <source>
        <dbReference type="ARBA" id="ARBA00007090"/>
    </source>
</evidence>
<dbReference type="Pfam" id="PF17092">
    <property type="entry name" value="PCB_OB"/>
    <property type="match status" value="1"/>
</dbReference>
<dbReference type="InterPro" id="IPR036950">
    <property type="entry name" value="PBP_transglycosylase"/>
</dbReference>
<name>D5BSM7_PUNMI</name>
<comment type="similarity">
    <text evidence="4">In the N-terminal section; belongs to the glycosyltransferase 51 family.</text>
</comment>
<keyword evidence="19 27" id="KW-0472">Membrane</keyword>
<dbReference type="EC" id="3.4.16.4" evidence="5"/>
<comment type="subcellular location">
    <subcellularLocation>
        <location evidence="1">Cell inner membrane</location>
        <topology evidence="1">Single-pass type II membrane protein</topology>
    </subcellularLocation>
</comment>
<keyword evidence="9 31" id="KW-0121">Carboxypeptidase</keyword>
<evidence type="ECO:0000256" key="19">
    <source>
        <dbReference type="ARBA" id="ARBA00023136"/>
    </source>
</evidence>
<evidence type="ECO:0000256" key="14">
    <source>
        <dbReference type="ARBA" id="ARBA00022801"/>
    </source>
</evidence>
<sequence length="848" mass="93038">MSDNTQNNNDDSTGYDAGDGYAPPVRHAISSPNSWSIIRGMAKAFSIIISLIIIVGVIGVGAVLWVFWTYGKGLPDYRQLAQYEPPVVTRIHAGNGALLAEYANEKRLFVPIDAIPPQLIHAFISAEDKAFYSHFGLDVKALTRAMATNVVNYGRGKRLIGASTITQQVTKNFLLTNEVSIDRKIKEAILSLRMERAFTKDQILALYLNEIYLGMGSYGVAAAALNYFDKALNQLDLDEMAYLAALPKAPSNYHPIRKTKAAVIRRNWVLNQMQENGYISVEQAEAAKSKPLVIVPDTGADGADAPYFTESVRRQIMKNYGEDALYGGGLSIRTTLDPNLQSLADTALERGLEALDRRQGWRGPLGRLEAGEDVAATLARYQKQLRPKHYAALVTDVARREAQIYVNGKAATIPFKLAFWAYPPRDDDGVRPQPLKDLRDAISAGDIVIVQPPSETPDLIRDGFKPEAHHYALGQRPAVEGAIVVMDPHTGRLLAMSGGYNYADSEFNRAVQAMRQPGSAFKPFVYLAALDNGYAPTTRILDAPLVVDQGVGKPKWKPANYTKRFYGPSIMRVGIEKSRNLMTARLAMKLGMPEIQDYARRFGINDNLPPLLSMSLGAGETNLMRLTSAYGMLVNGGKQVTPSLIDRIQDRHGKTIYRHDERQCDGCENALWDNQPIPDLPDTRSQLTSPASAFQMVSMLEGVIQRGTGRLLSRLDLVLAGKTGTTNDNTNGWFIGFAPDMVVGVFVGYDKPRPLGKRETGSTVAVPIFGNFMVKALADKPVIPFRRPNGISIIPVHAETGERVLPTHEKAILEVFKPGQRPGGQLIDAPSGVNTNGADNGLATQEFF</sequence>
<evidence type="ECO:0000259" key="30">
    <source>
        <dbReference type="Pfam" id="PF17092"/>
    </source>
</evidence>
<evidence type="ECO:0000256" key="15">
    <source>
        <dbReference type="ARBA" id="ARBA00022960"/>
    </source>
</evidence>
<dbReference type="Pfam" id="PF00905">
    <property type="entry name" value="Transpeptidase"/>
    <property type="match status" value="1"/>
</dbReference>
<proteinExistence type="inferred from homology"/>
<evidence type="ECO:0000256" key="2">
    <source>
        <dbReference type="ARBA" id="ARBA00004752"/>
    </source>
</evidence>
<evidence type="ECO:0000256" key="27">
    <source>
        <dbReference type="SAM" id="Phobius"/>
    </source>
</evidence>
<dbReference type="PANTHER" id="PTHR32282">
    <property type="entry name" value="BINDING PROTEIN TRANSPEPTIDASE, PUTATIVE-RELATED"/>
    <property type="match status" value="1"/>
</dbReference>
<comment type="catalytic activity">
    <reaction evidence="23">
        <text>Preferential cleavage: (Ac)2-L-Lys-D-Ala-|-D-Ala. Also transpeptidation of peptidyl-alanyl moieties that are N-acyl substituents of D-alanine.</text>
        <dbReference type="EC" id="3.4.16.4"/>
    </reaction>
</comment>
<dbReference type="EMBL" id="CP001751">
    <property type="protein sequence ID" value="ADE39274.1"/>
    <property type="molecule type" value="Genomic_DNA"/>
</dbReference>
<organism evidence="31 32">
    <name type="scientific">Puniceispirillum marinum (strain IMCC1322)</name>
    <dbReference type="NCBI Taxonomy" id="488538"/>
    <lineage>
        <taxon>Bacteria</taxon>
        <taxon>Pseudomonadati</taxon>
        <taxon>Pseudomonadota</taxon>
        <taxon>Alphaproteobacteria</taxon>
        <taxon>Candidatus Puniceispirillales</taxon>
        <taxon>Candidatus Puniceispirillaceae</taxon>
        <taxon>Candidatus Puniceispirillum</taxon>
    </lineage>
</organism>
<dbReference type="FunFam" id="1.10.3810.10:FF:000003">
    <property type="entry name" value="Penicillin-binding protein 1a"/>
    <property type="match status" value="1"/>
</dbReference>
<protein>
    <recommendedName>
        <fullName evidence="6">Penicillin-binding protein 1A</fullName>
        <ecNumber evidence="24">2.4.99.28</ecNumber>
        <ecNumber evidence="5">3.4.16.4</ecNumber>
    </recommendedName>
</protein>
<feature type="domain" description="Penicillin-binding protein transpeptidase" evidence="28">
    <location>
        <begin position="481"/>
        <end position="773"/>
    </location>
</feature>
<keyword evidence="16" id="KW-0735">Signal-anchor</keyword>
<dbReference type="InterPro" id="IPR001460">
    <property type="entry name" value="PCN-bd_Tpept"/>
</dbReference>
<dbReference type="GO" id="GO:0030288">
    <property type="term" value="C:outer membrane-bounded periplasmic space"/>
    <property type="evidence" value="ECO:0007669"/>
    <property type="project" value="TreeGrafter"/>
</dbReference>
<evidence type="ECO:0000256" key="12">
    <source>
        <dbReference type="ARBA" id="ARBA00022679"/>
    </source>
</evidence>